<proteinExistence type="predicted"/>
<reference evidence="1 2" key="1">
    <citation type="submission" date="2015-10" db="EMBL/GenBank/DDBJ databases">
        <authorList>
            <person name="Gilbert D.G."/>
        </authorList>
    </citation>
    <scope>NUCLEOTIDE SEQUENCE [LARGE SCALE GENOMIC DNA]</scope>
    <source>
        <strain evidence="1">FVVF132</strain>
    </source>
</reference>
<dbReference type="OrthoDB" id="10641498at2759"/>
<organism evidence="1 2">
    <name type="scientific">Amazona aestiva</name>
    <name type="common">Blue-fronted Amazon parrot</name>
    <dbReference type="NCBI Taxonomy" id="12930"/>
    <lineage>
        <taxon>Eukaryota</taxon>
        <taxon>Metazoa</taxon>
        <taxon>Chordata</taxon>
        <taxon>Craniata</taxon>
        <taxon>Vertebrata</taxon>
        <taxon>Euteleostomi</taxon>
        <taxon>Archelosauria</taxon>
        <taxon>Archosauria</taxon>
        <taxon>Dinosauria</taxon>
        <taxon>Saurischia</taxon>
        <taxon>Theropoda</taxon>
        <taxon>Coelurosauria</taxon>
        <taxon>Aves</taxon>
        <taxon>Neognathae</taxon>
        <taxon>Neoaves</taxon>
        <taxon>Telluraves</taxon>
        <taxon>Australaves</taxon>
        <taxon>Psittaciformes</taxon>
        <taxon>Psittacidae</taxon>
        <taxon>Amazona</taxon>
    </lineage>
</organism>
<dbReference type="EMBL" id="LMAW01003063">
    <property type="protein sequence ID" value="KQK74300.1"/>
    <property type="molecule type" value="Genomic_DNA"/>
</dbReference>
<name>A0A0Q3PDF2_AMAAE</name>
<accession>A0A0Q3PDF2</accession>
<sequence>MAAMNQQPVDLSKAFLHFNPIDRDYCLEQELRVKDYEASQAEKTKMRGVSMTDPQSGDAKYVPDFPSVRWSGVEHMAAWFLRQIKNAIQQIYWGFIMLEWSCRSKLIKGKGTTLEKRTANPKVILEFNLSWKLPHQVVGEA</sequence>
<protein>
    <submittedName>
        <fullName evidence="1">Uncharacterized protein</fullName>
    </submittedName>
</protein>
<dbReference type="AlphaFoldDB" id="A0A0Q3PDF2"/>
<dbReference type="Proteomes" id="UP000051836">
    <property type="component" value="Unassembled WGS sequence"/>
</dbReference>
<comment type="caution">
    <text evidence="1">The sequence shown here is derived from an EMBL/GenBank/DDBJ whole genome shotgun (WGS) entry which is preliminary data.</text>
</comment>
<keyword evidence="2" id="KW-1185">Reference proteome</keyword>
<gene>
    <name evidence="1" type="ORF">AAES_157719</name>
</gene>
<evidence type="ECO:0000313" key="2">
    <source>
        <dbReference type="Proteomes" id="UP000051836"/>
    </source>
</evidence>
<evidence type="ECO:0000313" key="1">
    <source>
        <dbReference type="EMBL" id="KQK74300.1"/>
    </source>
</evidence>